<keyword evidence="2" id="KW-1185">Reference proteome</keyword>
<dbReference type="EMBL" id="JBIVGG010000009">
    <property type="protein sequence ID" value="MFJ4081589.1"/>
    <property type="molecule type" value="Genomic_DNA"/>
</dbReference>
<evidence type="ECO:0000313" key="1">
    <source>
        <dbReference type="EMBL" id="MFJ4081589.1"/>
    </source>
</evidence>
<dbReference type="RefSeq" id="WP_359635121.1">
    <property type="nucleotide sequence ID" value="NZ_JBEYEN010000008.1"/>
</dbReference>
<reference evidence="1 2" key="1">
    <citation type="submission" date="2024-10" db="EMBL/GenBank/DDBJ databases">
        <title>The Natural Products Discovery Center: Release of the First 8490 Sequenced Strains for Exploring Actinobacteria Biosynthetic Diversity.</title>
        <authorList>
            <person name="Kalkreuter E."/>
            <person name="Kautsar S.A."/>
            <person name="Yang D."/>
            <person name="Bader C.D."/>
            <person name="Teijaro C.N."/>
            <person name="Fluegel L."/>
            <person name="Davis C.M."/>
            <person name="Simpson J.R."/>
            <person name="Lauterbach L."/>
            <person name="Steele A.D."/>
            <person name="Gui C."/>
            <person name="Meng S."/>
            <person name="Li G."/>
            <person name="Viehrig K."/>
            <person name="Ye F."/>
            <person name="Su P."/>
            <person name="Kiefer A.F."/>
            <person name="Nichols A."/>
            <person name="Cepeda A.J."/>
            <person name="Yan W."/>
            <person name="Fan B."/>
            <person name="Jiang Y."/>
            <person name="Adhikari A."/>
            <person name="Zheng C.-J."/>
            <person name="Schuster L."/>
            <person name="Cowan T.M."/>
            <person name="Smanski M.J."/>
            <person name="Chevrette M.G."/>
            <person name="De Carvalho L.P.S."/>
            <person name="Shen B."/>
        </authorList>
    </citation>
    <scope>NUCLEOTIDE SEQUENCE [LARGE SCALE GENOMIC DNA]</scope>
    <source>
        <strain evidence="1 2">NPDC089932</strain>
    </source>
</reference>
<protein>
    <submittedName>
        <fullName evidence="1">Uncharacterized protein</fullName>
    </submittedName>
</protein>
<gene>
    <name evidence="1" type="ORF">ACIP2Z_21865</name>
</gene>
<organism evidence="1 2">
    <name type="scientific">Streptomyces iakyrus</name>
    <dbReference type="NCBI Taxonomy" id="68219"/>
    <lineage>
        <taxon>Bacteria</taxon>
        <taxon>Bacillati</taxon>
        <taxon>Actinomycetota</taxon>
        <taxon>Actinomycetes</taxon>
        <taxon>Kitasatosporales</taxon>
        <taxon>Streptomycetaceae</taxon>
        <taxon>Streptomyces</taxon>
    </lineage>
</organism>
<comment type="caution">
    <text evidence="1">The sequence shown here is derived from an EMBL/GenBank/DDBJ whole genome shotgun (WGS) entry which is preliminary data.</text>
</comment>
<dbReference type="Proteomes" id="UP001617511">
    <property type="component" value="Unassembled WGS sequence"/>
</dbReference>
<name>A0ABW8FHQ4_9ACTN</name>
<proteinExistence type="predicted"/>
<evidence type="ECO:0000313" key="2">
    <source>
        <dbReference type="Proteomes" id="UP001617511"/>
    </source>
</evidence>
<sequence>MIVTMGTHITMAGVADFHNPKIVDDKLLRVLGPHTAEDVVGRGSPSSCRPPGTQQGFGHHKLDCASVLKIKYNFAIPWCSSTVEYVSLIGITR</sequence>
<accession>A0ABW8FHQ4</accession>